<dbReference type="Proteomes" id="UP000036908">
    <property type="component" value="Unassembled WGS sequence"/>
</dbReference>
<comment type="caution">
    <text evidence="4">The sequence shown here is derived from an EMBL/GenBank/DDBJ whole genome shotgun (WGS) entry which is preliminary data.</text>
</comment>
<sequence>MLRKFLGLILLISPFWSLAQSLSGFQVNDQATHLVYVENNDILYLKELNSDKKPTLIGKGLSDSENDILRSWNKNGDIFIYEKSGDFYYYSVETGETNQIELADAFSLFKYYRINQVAATDQALYFSARNETSDKNFSLYKLDLKGGKAIKLLELEGDVANIALSRDSNLLAFTSYQYLDEQYQNRLHILNLKEDAGIVSSHLMKNAFYSNLSFSNDGRISLRNMNGSAFIAEYDQSEAVLNIEELEMKSGQQLLGFKENNYLVLSLNSSGKSYTLLDTSLNMVHELSGNSNLLLVDYLDDEFYFTEESGILPKSLFKLNPMKGDKQQIISFKAENLLADIQYEILTYYDQSGKGRNAFLYYPKRHNSGQFPTILMNYGGYANKYPDWSYFLNQLIFPMLDEGFGVVLLNTRGVNSERLGEGYGQYQLEDTEHFIDQFKGEIPVDFDRLIPVGHSHGATMVYYYLTHSKSFVSGIAINGAADWVEQAKLERMTGLPGEMGGKPDELPKLYQKFSPIENISSDLNPMLIFSGGQDEQIPYNINSKAFAEKALELEVDVEYIHFEDQGHIFEDPAIIEQMRKKLRDFLLQWKHN</sequence>
<dbReference type="InterPro" id="IPR029058">
    <property type="entry name" value="AB_hydrolase_fold"/>
</dbReference>
<dbReference type="Gene3D" id="2.120.10.30">
    <property type="entry name" value="TolB, C-terminal domain"/>
    <property type="match status" value="1"/>
</dbReference>
<dbReference type="SUPFAM" id="SSF53474">
    <property type="entry name" value="alpha/beta-Hydrolases"/>
    <property type="match status" value="1"/>
</dbReference>
<dbReference type="GO" id="GO:0004252">
    <property type="term" value="F:serine-type endopeptidase activity"/>
    <property type="evidence" value="ECO:0007669"/>
    <property type="project" value="TreeGrafter"/>
</dbReference>
<dbReference type="EMBL" id="JSVA01000006">
    <property type="protein sequence ID" value="KOF03713.1"/>
    <property type="molecule type" value="Genomic_DNA"/>
</dbReference>
<feature type="signal peptide" evidence="2">
    <location>
        <begin position="1"/>
        <end position="19"/>
    </location>
</feature>
<dbReference type="PANTHER" id="PTHR42776:SF27">
    <property type="entry name" value="DIPEPTIDYL PEPTIDASE FAMILY MEMBER 6"/>
    <property type="match status" value="1"/>
</dbReference>
<dbReference type="InterPro" id="IPR001375">
    <property type="entry name" value="Peptidase_S9_cat"/>
</dbReference>
<accession>A0A0L8AML5</accession>
<dbReference type="PATRIC" id="fig|1566026.4.peg.2892"/>
<dbReference type="Pfam" id="PF00326">
    <property type="entry name" value="Peptidase_S9"/>
    <property type="match status" value="1"/>
</dbReference>
<dbReference type="Gene3D" id="3.40.50.1820">
    <property type="entry name" value="alpha/beta hydrolase"/>
    <property type="match status" value="1"/>
</dbReference>
<dbReference type="SUPFAM" id="SSF82171">
    <property type="entry name" value="DPP6 N-terminal domain-like"/>
    <property type="match status" value="1"/>
</dbReference>
<organism evidence="4 5">
    <name type="scientific">Roseivirga seohaensis subsp. aquiponti</name>
    <dbReference type="NCBI Taxonomy" id="1566026"/>
    <lineage>
        <taxon>Bacteria</taxon>
        <taxon>Pseudomonadati</taxon>
        <taxon>Bacteroidota</taxon>
        <taxon>Cytophagia</taxon>
        <taxon>Cytophagales</taxon>
        <taxon>Roseivirgaceae</taxon>
        <taxon>Roseivirga</taxon>
    </lineage>
</organism>
<evidence type="ECO:0000256" key="1">
    <source>
        <dbReference type="ARBA" id="ARBA00022801"/>
    </source>
</evidence>
<evidence type="ECO:0000256" key="2">
    <source>
        <dbReference type="SAM" id="SignalP"/>
    </source>
</evidence>
<dbReference type="GO" id="GO:0006508">
    <property type="term" value="P:proteolysis"/>
    <property type="evidence" value="ECO:0007669"/>
    <property type="project" value="InterPro"/>
</dbReference>
<evidence type="ECO:0000313" key="5">
    <source>
        <dbReference type="Proteomes" id="UP000036908"/>
    </source>
</evidence>
<feature type="chain" id="PRO_5005580584" description="Peptidase S9 prolyl oligopeptidase catalytic domain-containing protein" evidence="2">
    <location>
        <begin position="20"/>
        <end position="592"/>
    </location>
</feature>
<name>A0A0L8AML5_9BACT</name>
<dbReference type="RefSeq" id="WP_053222669.1">
    <property type="nucleotide sequence ID" value="NZ_JSVA01000006.1"/>
</dbReference>
<proteinExistence type="predicted"/>
<gene>
    <name evidence="4" type="ORF">OB69_05340</name>
</gene>
<reference evidence="5" key="1">
    <citation type="submission" date="2014-11" db="EMBL/GenBank/DDBJ databases">
        <title>Genome sequencing of Roseivirga sp. D-25.</title>
        <authorList>
            <person name="Selvaratnam C."/>
            <person name="Thevarajoo S."/>
            <person name="Goh K.M."/>
            <person name="Eee R."/>
            <person name="Chan K.-G."/>
            <person name="Chong C.S."/>
        </authorList>
    </citation>
    <scope>NUCLEOTIDE SEQUENCE [LARGE SCALE GENOMIC DNA]</scope>
    <source>
        <strain evidence="5">D-25</strain>
    </source>
</reference>
<feature type="domain" description="Peptidase S9 prolyl oligopeptidase catalytic" evidence="3">
    <location>
        <begin position="398"/>
        <end position="589"/>
    </location>
</feature>
<evidence type="ECO:0000313" key="4">
    <source>
        <dbReference type="EMBL" id="KOF03713.1"/>
    </source>
</evidence>
<evidence type="ECO:0000259" key="3">
    <source>
        <dbReference type="Pfam" id="PF00326"/>
    </source>
</evidence>
<dbReference type="InterPro" id="IPR011042">
    <property type="entry name" value="6-blade_b-propeller_TolB-like"/>
</dbReference>
<protein>
    <recommendedName>
        <fullName evidence="3">Peptidase S9 prolyl oligopeptidase catalytic domain-containing protein</fullName>
    </recommendedName>
</protein>
<keyword evidence="2" id="KW-0732">Signal</keyword>
<dbReference type="PANTHER" id="PTHR42776">
    <property type="entry name" value="SERINE PEPTIDASE S9 FAMILY MEMBER"/>
    <property type="match status" value="1"/>
</dbReference>
<keyword evidence="1" id="KW-0378">Hydrolase</keyword>
<keyword evidence="5" id="KW-1185">Reference proteome</keyword>
<dbReference type="OrthoDB" id="9812921at2"/>
<dbReference type="AlphaFoldDB" id="A0A0L8AML5"/>